<dbReference type="GO" id="GO:0006508">
    <property type="term" value="P:proteolysis"/>
    <property type="evidence" value="ECO:0007669"/>
    <property type="project" value="UniProtKB-KW"/>
</dbReference>
<dbReference type="PANTHER" id="PTHR40661">
    <property type="match status" value="1"/>
</dbReference>
<feature type="compositionally biased region" description="Basic and acidic residues" evidence="6">
    <location>
        <begin position="118"/>
        <end position="128"/>
    </location>
</feature>
<feature type="domain" description="HTH cro/C1-type" evidence="7">
    <location>
        <begin position="26"/>
        <end position="88"/>
    </location>
</feature>
<keyword evidence="9" id="KW-1185">Reference proteome</keyword>
<accession>A0A839ZA04</accession>
<dbReference type="InterPro" id="IPR036286">
    <property type="entry name" value="LexA/Signal_pep-like_sf"/>
</dbReference>
<dbReference type="PROSITE" id="PS50943">
    <property type="entry name" value="HTH_CROC1"/>
    <property type="match status" value="1"/>
</dbReference>
<dbReference type="InterPro" id="IPR001387">
    <property type="entry name" value="Cro/C1-type_HTH"/>
</dbReference>
<keyword evidence="2" id="KW-0378">Hydrolase</keyword>
<dbReference type="SUPFAM" id="SSF47413">
    <property type="entry name" value="lambda repressor-like DNA-binding domains"/>
    <property type="match status" value="1"/>
</dbReference>
<dbReference type="GO" id="GO:0016020">
    <property type="term" value="C:membrane"/>
    <property type="evidence" value="ECO:0007669"/>
    <property type="project" value="InterPro"/>
</dbReference>
<keyword evidence="4" id="KW-0238">DNA-binding</keyword>
<sequence>MKNQAPLSAFHQARLYAGQMSLDTRIRAVRKHMRLSQEAFGARFGITSQAVSQWEKPERAGQARRPARPSKDNLAEMSRMAGVRLEWLMSGVGEMLPEHLSSEDIAASLDDTRQIDSMDDASDGRAIDPDEPMTIGSETGRRGLPKDASAQLDVTAGMGGGGLTIISPGVPGRSGMTFAAEHVRDYWRLPPEVLAGMGLRPHDIIVMPAQGDSMLPTLNEGDFVFIDTRHRLPSPDGLYAITDEFGGMIIKRLEIAGTEDDDIRIRVISDNAARHEPKSRLLSEMQIIGRVVRRFGVII</sequence>
<dbReference type="CDD" id="cd06529">
    <property type="entry name" value="S24_LexA-like"/>
    <property type="match status" value="1"/>
</dbReference>
<dbReference type="Gene3D" id="1.10.260.40">
    <property type="entry name" value="lambda repressor-like DNA-binding domains"/>
    <property type="match status" value="1"/>
</dbReference>
<feature type="region of interest" description="Disordered" evidence="6">
    <location>
        <begin position="53"/>
        <end position="73"/>
    </location>
</feature>
<evidence type="ECO:0000256" key="2">
    <source>
        <dbReference type="ARBA" id="ARBA00022801"/>
    </source>
</evidence>
<dbReference type="EMBL" id="JACICD010000003">
    <property type="protein sequence ID" value="MBB3771555.1"/>
    <property type="molecule type" value="Genomic_DNA"/>
</dbReference>
<dbReference type="GO" id="GO:0003677">
    <property type="term" value="F:DNA binding"/>
    <property type="evidence" value="ECO:0007669"/>
    <property type="project" value="UniProtKB-KW"/>
</dbReference>
<protein>
    <submittedName>
        <fullName evidence="8">Phage repressor protein C with HTH and peptisase S24 domain</fullName>
    </submittedName>
</protein>
<dbReference type="SUPFAM" id="SSF51306">
    <property type="entry name" value="LexA/Signal peptidase"/>
    <property type="match status" value="1"/>
</dbReference>
<dbReference type="Proteomes" id="UP000533469">
    <property type="component" value="Unassembled WGS sequence"/>
</dbReference>
<dbReference type="GO" id="GO:0004252">
    <property type="term" value="F:serine-type endopeptidase activity"/>
    <property type="evidence" value="ECO:0007669"/>
    <property type="project" value="InterPro"/>
</dbReference>
<reference evidence="8 9" key="1">
    <citation type="submission" date="2020-08" db="EMBL/GenBank/DDBJ databases">
        <title>Genomic Encyclopedia of Type Strains, Phase IV (KMG-IV): sequencing the most valuable type-strain genomes for metagenomic binning, comparative biology and taxonomic classification.</title>
        <authorList>
            <person name="Goeker M."/>
        </authorList>
    </citation>
    <scope>NUCLEOTIDE SEQUENCE [LARGE SCALE GENOMIC DNA]</scope>
    <source>
        <strain evidence="8 9">DSM 5895</strain>
    </source>
</reference>
<dbReference type="InterPro" id="IPR015927">
    <property type="entry name" value="Peptidase_S24_S26A/B/C"/>
</dbReference>
<feature type="region of interest" description="Disordered" evidence="6">
    <location>
        <begin position="118"/>
        <end position="147"/>
    </location>
</feature>
<evidence type="ECO:0000313" key="8">
    <source>
        <dbReference type="EMBL" id="MBB3771555.1"/>
    </source>
</evidence>
<evidence type="ECO:0000259" key="7">
    <source>
        <dbReference type="PROSITE" id="PS50943"/>
    </source>
</evidence>
<evidence type="ECO:0000313" key="9">
    <source>
        <dbReference type="Proteomes" id="UP000533469"/>
    </source>
</evidence>
<organism evidence="8 9">
    <name type="scientific">Ancylobacter tetraedralis</name>
    <dbReference type="NCBI Taxonomy" id="217068"/>
    <lineage>
        <taxon>Bacteria</taxon>
        <taxon>Pseudomonadati</taxon>
        <taxon>Pseudomonadota</taxon>
        <taxon>Alphaproteobacteria</taxon>
        <taxon>Hyphomicrobiales</taxon>
        <taxon>Xanthobacteraceae</taxon>
        <taxon>Ancylobacter</taxon>
    </lineage>
</organism>
<evidence type="ECO:0000256" key="1">
    <source>
        <dbReference type="ARBA" id="ARBA00022670"/>
    </source>
</evidence>
<dbReference type="SMART" id="SM00530">
    <property type="entry name" value="HTH_XRE"/>
    <property type="match status" value="1"/>
</dbReference>
<gene>
    <name evidence="8" type="ORF">FHS55_002154</name>
</gene>
<evidence type="ECO:0000256" key="5">
    <source>
        <dbReference type="ARBA" id="ARBA00023163"/>
    </source>
</evidence>
<dbReference type="PROSITE" id="PS00501">
    <property type="entry name" value="SPASE_I_1"/>
    <property type="match status" value="1"/>
</dbReference>
<keyword evidence="1" id="KW-0645">Protease</keyword>
<dbReference type="CDD" id="cd00093">
    <property type="entry name" value="HTH_XRE"/>
    <property type="match status" value="1"/>
</dbReference>
<dbReference type="PANTHER" id="PTHR40661:SF3">
    <property type="entry name" value="FELS-1 PROPHAGE TRANSCRIPTIONAL REGULATOR"/>
    <property type="match status" value="1"/>
</dbReference>
<dbReference type="Pfam" id="PF00717">
    <property type="entry name" value="Peptidase_S24"/>
    <property type="match status" value="1"/>
</dbReference>
<evidence type="ECO:0000256" key="6">
    <source>
        <dbReference type="SAM" id="MobiDB-lite"/>
    </source>
</evidence>
<dbReference type="AlphaFoldDB" id="A0A839ZA04"/>
<comment type="caution">
    <text evidence="8">The sequence shown here is derived from an EMBL/GenBank/DDBJ whole genome shotgun (WGS) entry which is preliminary data.</text>
</comment>
<dbReference type="InterPro" id="IPR019756">
    <property type="entry name" value="Pept_S26A_signal_pept_1_Ser-AS"/>
</dbReference>
<dbReference type="InterPro" id="IPR039418">
    <property type="entry name" value="LexA-like"/>
</dbReference>
<proteinExistence type="predicted"/>
<keyword evidence="5" id="KW-0804">Transcription</keyword>
<dbReference type="RefSeq" id="WP_183189713.1">
    <property type="nucleotide sequence ID" value="NZ_JACICD010000003.1"/>
</dbReference>
<dbReference type="InterPro" id="IPR010982">
    <property type="entry name" value="Lambda_DNA-bd_dom_sf"/>
</dbReference>
<evidence type="ECO:0000256" key="4">
    <source>
        <dbReference type="ARBA" id="ARBA00023125"/>
    </source>
</evidence>
<evidence type="ECO:0000256" key="3">
    <source>
        <dbReference type="ARBA" id="ARBA00023015"/>
    </source>
</evidence>
<dbReference type="Gene3D" id="2.10.109.10">
    <property type="entry name" value="Umud Fragment, subunit A"/>
    <property type="match status" value="1"/>
</dbReference>
<name>A0A839ZA04_9HYPH</name>
<keyword evidence="3" id="KW-0805">Transcription regulation</keyword>